<reference evidence="6" key="1">
    <citation type="submission" date="2015-01" db="EMBL/GenBank/DDBJ databases">
        <authorList>
            <person name="Aksoy S."/>
            <person name="Warren W."/>
            <person name="Wilson R.K."/>
        </authorList>
    </citation>
    <scope>NUCLEOTIDE SEQUENCE [LARGE SCALE GENOMIC DNA]</scope>
    <source>
        <strain evidence="6">IAEA</strain>
    </source>
</reference>
<evidence type="ECO:0000256" key="2">
    <source>
        <dbReference type="ARBA" id="ARBA00022840"/>
    </source>
</evidence>
<evidence type="ECO:0000313" key="5">
    <source>
        <dbReference type="EnsemblMetazoa" id="GPPI048996-PA"/>
    </source>
</evidence>
<proteinExistence type="predicted"/>
<feature type="region of interest" description="Disordered" evidence="3">
    <location>
        <begin position="310"/>
        <end position="364"/>
    </location>
</feature>
<feature type="compositionally biased region" description="Low complexity" evidence="3">
    <location>
        <begin position="317"/>
        <end position="326"/>
    </location>
</feature>
<name>A0A1B0C4L9_9MUSC</name>
<accession>A0A1B0C4L9</accession>
<dbReference type="GO" id="GO:0016020">
    <property type="term" value="C:membrane"/>
    <property type="evidence" value="ECO:0007669"/>
    <property type="project" value="TreeGrafter"/>
</dbReference>
<dbReference type="InterPro" id="IPR050173">
    <property type="entry name" value="ABC_transporter_C-like"/>
</dbReference>
<dbReference type="Proteomes" id="UP000092460">
    <property type="component" value="Unassembled WGS sequence"/>
</dbReference>
<dbReference type="STRING" id="67801.A0A1B0C4L9"/>
<dbReference type="PANTHER" id="PTHR24223:SF415">
    <property type="entry name" value="FI20190P1"/>
    <property type="match status" value="1"/>
</dbReference>
<evidence type="ECO:0000256" key="3">
    <source>
        <dbReference type="SAM" id="MobiDB-lite"/>
    </source>
</evidence>
<dbReference type="InterPro" id="IPR014724">
    <property type="entry name" value="RNA_pol_RPB2_OB-fold"/>
</dbReference>
<keyword evidence="2" id="KW-0067">ATP-binding</keyword>
<dbReference type="PANTHER" id="PTHR24223">
    <property type="entry name" value="ATP-BINDING CASSETTE SUB-FAMILY C"/>
    <property type="match status" value="1"/>
</dbReference>
<dbReference type="AlphaFoldDB" id="A0A1B0C4L9"/>
<dbReference type="GO" id="GO:0016887">
    <property type="term" value="F:ATP hydrolysis activity"/>
    <property type="evidence" value="ECO:0007669"/>
    <property type="project" value="InterPro"/>
</dbReference>
<dbReference type="GO" id="GO:0042626">
    <property type="term" value="F:ATPase-coupled transmembrane transporter activity"/>
    <property type="evidence" value="ECO:0007669"/>
    <property type="project" value="TreeGrafter"/>
</dbReference>
<dbReference type="PROSITE" id="PS50893">
    <property type="entry name" value="ABC_TRANSPORTER_2"/>
    <property type="match status" value="1"/>
</dbReference>
<dbReference type="Gene3D" id="3.40.50.300">
    <property type="entry name" value="P-loop containing nucleotide triphosphate hydrolases"/>
    <property type="match status" value="1"/>
</dbReference>
<feature type="compositionally biased region" description="Polar residues" evidence="3">
    <location>
        <begin position="353"/>
        <end position="364"/>
    </location>
</feature>
<dbReference type="VEuPathDB" id="VectorBase:GPPI048996"/>
<dbReference type="GO" id="GO:0005524">
    <property type="term" value="F:ATP binding"/>
    <property type="evidence" value="ECO:0007669"/>
    <property type="project" value="UniProtKB-KW"/>
</dbReference>
<dbReference type="InterPro" id="IPR003439">
    <property type="entry name" value="ABC_transporter-like_ATP-bd"/>
</dbReference>
<sequence length="364" mass="40883">MENAMIINKSAYERGFAHGSIYISKCFESSGTCYFARNPQMPELRDHLDNDGLPHPGSRLEYDGPLLLVAAICYPLAVSFGAEALVSLRRMQAFLQQDCEDRTCTYKMDRMNSRTNVKAVVIQEATAKWDASKVKLTLDNIELSIPVVPVGAGRVFLYGTVPNNILFGEECTKARYREITKCCALSANFEQLPYVDKAIVGECGASLSGGQRAPISLARAIYKPASIYLLYDLLNVVDPHVGRHRFEEVIGPRSCLAQQNITRILITHQVHFLNEADWIVIIENGRLSRQGTYKELIISELDFAKLLERPQRENSKSESTTSNSEEYSNKEEEDIPYIDGVRENQPLRRESSNEASQSRNSVSC</sequence>
<feature type="domain" description="ABC transporter" evidence="4">
    <location>
        <begin position="80"/>
        <end position="309"/>
    </location>
</feature>
<dbReference type="InterPro" id="IPR027417">
    <property type="entry name" value="P-loop_NTPase"/>
</dbReference>
<dbReference type="GO" id="GO:0003899">
    <property type="term" value="F:DNA-directed RNA polymerase activity"/>
    <property type="evidence" value="ECO:0007669"/>
    <property type="project" value="InterPro"/>
</dbReference>
<dbReference type="SUPFAM" id="SSF52540">
    <property type="entry name" value="P-loop containing nucleoside triphosphate hydrolases"/>
    <property type="match status" value="1"/>
</dbReference>
<evidence type="ECO:0000259" key="4">
    <source>
        <dbReference type="PROSITE" id="PS50893"/>
    </source>
</evidence>
<feature type="compositionally biased region" description="Basic and acidic residues" evidence="3">
    <location>
        <begin position="340"/>
        <end position="352"/>
    </location>
</feature>
<evidence type="ECO:0000256" key="1">
    <source>
        <dbReference type="ARBA" id="ARBA00022741"/>
    </source>
</evidence>
<keyword evidence="6" id="KW-1185">Reference proteome</keyword>
<dbReference type="Gene3D" id="2.40.50.150">
    <property type="match status" value="1"/>
</dbReference>
<organism evidence="5 6">
    <name type="scientific">Glossina palpalis gambiensis</name>
    <dbReference type="NCBI Taxonomy" id="67801"/>
    <lineage>
        <taxon>Eukaryota</taxon>
        <taxon>Metazoa</taxon>
        <taxon>Ecdysozoa</taxon>
        <taxon>Arthropoda</taxon>
        <taxon>Hexapoda</taxon>
        <taxon>Insecta</taxon>
        <taxon>Pterygota</taxon>
        <taxon>Neoptera</taxon>
        <taxon>Endopterygota</taxon>
        <taxon>Diptera</taxon>
        <taxon>Brachycera</taxon>
        <taxon>Muscomorpha</taxon>
        <taxon>Hippoboscoidea</taxon>
        <taxon>Glossinidae</taxon>
        <taxon>Glossina</taxon>
    </lineage>
</organism>
<reference evidence="5" key="2">
    <citation type="submission" date="2020-05" db="UniProtKB">
        <authorList>
            <consortium name="EnsemblMetazoa"/>
        </authorList>
    </citation>
    <scope>IDENTIFICATION</scope>
    <source>
        <strain evidence="5">IAEA</strain>
    </source>
</reference>
<dbReference type="SUPFAM" id="SSF64484">
    <property type="entry name" value="beta and beta-prime subunits of DNA dependent RNA-polymerase"/>
    <property type="match status" value="1"/>
</dbReference>
<dbReference type="EnsemblMetazoa" id="GPPI048996-RA">
    <property type="protein sequence ID" value="GPPI048996-PA"/>
    <property type="gene ID" value="GPPI048996"/>
</dbReference>
<protein>
    <recommendedName>
        <fullName evidence="4">ABC transporter domain-containing protein</fullName>
    </recommendedName>
</protein>
<keyword evidence="1" id="KW-0547">Nucleotide-binding</keyword>
<dbReference type="EMBL" id="JXJN01025540">
    <property type="status" value="NOT_ANNOTATED_CDS"/>
    <property type="molecule type" value="Genomic_DNA"/>
</dbReference>
<evidence type="ECO:0000313" key="6">
    <source>
        <dbReference type="Proteomes" id="UP000092460"/>
    </source>
</evidence>